<comment type="caution">
    <text evidence="1">The sequence shown here is derived from an EMBL/GenBank/DDBJ whole genome shotgun (WGS) entry which is preliminary data.</text>
</comment>
<reference evidence="1 2" key="1">
    <citation type="submission" date="2020-08" db="EMBL/GenBank/DDBJ databases">
        <title>Genomic Encyclopedia of Type Strains, Phase III (KMG-III): the genomes of soil and plant-associated and newly described type strains.</title>
        <authorList>
            <person name="Whitman W."/>
        </authorList>
    </citation>
    <scope>NUCLEOTIDE SEQUENCE [LARGE SCALE GENOMIC DNA]</scope>
    <source>
        <strain evidence="1 2">CECT 3303</strain>
    </source>
</reference>
<keyword evidence="2" id="KW-1185">Reference proteome</keyword>
<sequence length="50" mass="5956">MRRTEPLSTPDRARHPLYKSRHTLHIGADLLTDKQKTRLEELFFANEDHL</sequence>
<dbReference type="EMBL" id="JACHJJ010000001">
    <property type="protein sequence ID" value="MBB5960930.1"/>
    <property type="molecule type" value="Genomic_DNA"/>
</dbReference>
<evidence type="ECO:0000313" key="1">
    <source>
        <dbReference type="EMBL" id="MBB5960930.1"/>
    </source>
</evidence>
<gene>
    <name evidence="1" type="ORF">FHS22_000168</name>
</gene>
<proteinExistence type="predicted"/>
<organism evidence="1 2">
    <name type="scientific">Planomonospora venezuelensis</name>
    <dbReference type="NCBI Taxonomy" id="1999"/>
    <lineage>
        <taxon>Bacteria</taxon>
        <taxon>Bacillati</taxon>
        <taxon>Actinomycetota</taxon>
        <taxon>Actinomycetes</taxon>
        <taxon>Streptosporangiales</taxon>
        <taxon>Streptosporangiaceae</taxon>
        <taxon>Planomonospora</taxon>
    </lineage>
</organism>
<dbReference type="Proteomes" id="UP000562352">
    <property type="component" value="Unassembled WGS sequence"/>
</dbReference>
<protein>
    <submittedName>
        <fullName evidence="1">Uncharacterized protein</fullName>
    </submittedName>
</protein>
<dbReference type="AlphaFoldDB" id="A0A841CUB8"/>
<name>A0A841CUB8_PLAVE</name>
<evidence type="ECO:0000313" key="2">
    <source>
        <dbReference type="Proteomes" id="UP000562352"/>
    </source>
</evidence>
<accession>A0A841CUB8</accession>